<evidence type="ECO:0000313" key="2">
    <source>
        <dbReference type="EMBL" id="ALX03662.1"/>
    </source>
</evidence>
<dbReference type="STRING" id="2041.AERYTH_02575"/>
<dbReference type="Proteomes" id="UP000067689">
    <property type="component" value="Chromosome"/>
</dbReference>
<feature type="transmembrane region" description="Helical" evidence="1">
    <location>
        <begin position="84"/>
        <end position="105"/>
    </location>
</feature>
<dbReference type="PATRIC" id="fig|2041.4.peg.543"/>
<feature type="transmembrane region" description="Helical" evidence="1">
    <location>
        <begin position="52"/>
        <end position="77"/>
    </location>
</feature>
<evidence type="ECO:0000256" key="1">
    <source>
        <dbReference type="SAM" id="Phobius"/>
    </source>
</evidence>
<name>A0A0U4C6U4_9ACTN</name>
<accession>A0A0U4C6U4</accession>
<dbReference type="EMBL" id="CP011502">
    <property type="protein sequence ID" value="ALX03662.1"/>
    <property type="molecule type" value="Genomic_DNA"/>
</dbReference>
<keyword evidence="1" id="KW-0472">Membrane</keyword>
<keyword evidence="1" id="KW-1133">Transmembrane helix</keyword>
<dbReference type="KEGG" id="aer:AERYTH_02575"/>
<organism evidence="2 3">
    <name type="scientific">Aeromicrobium erythreum</name>
    <dbReference type="NCBI Taxonomy" id="2041"/>
    <lineage>
        <taxon>Bacteria</taxon>
        <taxon>Bacillati</taxon>
        <taxon>Actinomycetota</taxon>
        <taxon>Actinomycetes</taxon>
        <taxon>Propionibacteriales</taxon>
        <taxon>Nocardioidaceae</taxon>
        <taxon>Aeromicrobium</taxon>
    </lineage>
</organism>
<evidence type="ECO:0000313" key="3">
    <source>
        <dbReference type="Proteomes" id="UP000067689"/>
    </source>
</evidence>
<proteinExistence type="predicted"/>
<sequence length="118" mass="11812">MGRSLGWGVALGGALGTTLTLLFSVAARYLLGTDVLILPGGAPEASFPSTDLGRYVLVTAIASGVVLVGCLVALWVLRPRALRGSAIALVVVGVLVGFAALPWLVNTAAALAIGDVTA</sequence>
<reference evidence="2 3" key="1">
    <citation type="journal article" date="1991" name="Int. J. Syst. Bacteriol.">
        <title>Description of the erythromycin-producing bacterium Arthrobacter sp. strain NRRL B-3381 as Aeromicrobium erythreum gen. nov., sp. nov.</title>
        <authorList>
            <person name="Miller E.S."/>
            <person name="Woese C.R."/>
            <person name="Brenner S."/>
        </authorList>
    </citation>
    <scope>NUCLEOTIDE SEQUENCE [LARGE SCALE GENOMIC DNA]</scope>
    <source>
        <strain evidence="2 3">AR18</strain>
    </source>
</reference>
<protein>
    <submittedName>
        <fullName evidence="2">Uncharacterized protein</fullName>
    </submittedName>
</protein>
<keyword evidence="3" id="KW-1185">Reference proteome</keyword>
<dbReference type="AlphaFoldDB" id="A0A0U4C6U4"/>
<keyword evidence="1" id="KW-0812">Transmembrane</keyword>
<gene>
    <name evidence="2" type="ORF">AERYTH_02575</name>
</gene>